<proteinExistence type="predicted"/>
<dbReference type="RefSeq" id="WP_290269178.1">
    <property type="nucleotide sequence ID" value="NZ_JAUFQP010000007.1"/>
</dbReference>
<dbReference type="Proteomes" id="UP001589590">
    <property type="component" value="Unassembled WGS sequence"/>
</dbReference>
<dbReference type="InterPro" id="IPR032820">
    <property type="entry name" value="ATPase_put"/>
</dbReference>
<evidence type="ECO:0000313" key="2">
    <source>
        <dbReference type="EMBL" id="MFB9103548.1"/>
    </source>
</evidence>
<gene>
    <name evidence="2" type="ORF">ACFFU1_01455</name>
</gene>
<sequence>MAEQDKKKKKLNPYIRFSSMAIQMGVTIYLGSKLGEWLDVKFDNSNQLYYKVVTLASVFIAMFAVIKQVTNLQK</sequence>
<reference evidence="2 3" key="1">
    <citation type="submission" date="2024-09" db="EMBL/GenBank/DDBJ databases">
        <authorList>
            <person name="Sun Q."/>
            <person name="Mori K."/>
        </authorList>
    </citation>
    <scope>NUCLEOTIDE SEQUENCE [LARGE SCALE GENOMIC DNA]</scope>
    <source>
        <strain evidence="2 3">CECT 8300</strain>
    </source>
</reference>
<comment type="caution">
    <text evidence="2">The sequence shown here is derived from an EMBL/GenBank/DDBJ whole genome shotgun (WGS) entry which is preliminary data.</text>
</comment>
<keyword evidence="1" id="KW-0812">Transmembrane</keyword>
<dbReference type="Pfam" id="PF09527">
    <property type="entry name" value="ATPase_gene1"/>
    <property type="match status" value="1"/>
</dbReference>
<dbReference type="EMBL" id="JBHMFA010000001">
    <property type="protein sequence ID" value="MFB9103548.1"/>
    <property type="molecule type" value="Genomic_DNA"/>
</dbReference>
<keyword evidence="3" id="KW-1185">Reference proteome</keyword>
<feature type="transmembrane region" description="Helical" evidence="1">
    <location>
        <begin position="48"/>
        <end position="66"/>
    </location>
</feature>
<organism evidence="2 3">
    <name type="scientific">Algibacter miyuki</name>
    <dbReference type="NCBI Taxonomy" id="1306933"/>
    <lineage>
        <taxon>Bacteria</taxon>
        <taxon>Pseudomonadati</taxon>
        <taxon>Bacteroidota</taxon>
        <taxon>Flavobacteriia</taxon>
        <taxon>Flavobacteriales</taxon>
        <taxon>Flavobacteriaceae</taxon>
        <taxon>Algibacter</taxon>
    </lineage>
</organism>
<name>A0ABV5GV86_9FLAO</name>
<accession>A0ABV5GV86</accession>
<keyword evidence="1" id="KW-1133">Transmembrane helix</keyword>
<keyword evidence="1" id="KW-0472">Membrane</keyword>
<evidence type="ECO:0000256" key="1">
    <source>
        <dbReference type="SAM" id="Phobius"/>
    </source>
</evidence>
<evidence type="ECO:0000313" key="3">
    <source>
        <dbReference type="Proteomes" id="UP001589590"/>
    </source>
</evidence>
<feature type="transmembrane region" description="Helical" evidence="1">
    <location>
        <begin position="14"/>
        <end position="32"/>
    </location>
</feature>
<protein>
    <submittedName>
        <fullName evidence="2">AtpZ/AtpI family protein</fullName>
    </submittedName>
</protein>